<evidence type="ECO:0000313" key="2">
    <source>
        <dbReference type="EMBL" id="KAG9443871.1"/>
    </source>
</evidence>
<reference evidence="2 3" key="1">
    <citation type="submission" date="2021-07" db="EMBL/GenBank/DDBJ databases">
        <title>The Aristolochia fimbriata genome: insights into angiosperm evolution, floral development and chemical biosynthesis.</title>
        <authorList>
            <person name="Jiao Y."/>
        </authorList>
    </citation>
    <scope>NUCLEOTIDE SEQUENCE [LARGE SCALE GENOMIC DNA]</scope>
    <source>
        <strain evidence="2">IBCAS-2021</strain>
        <tissue evidence="2">Leaf</tissue>
    </source>
</reference>
<dbReference type="Proteomes" id="UP000825729">
    <property type="component" value="Unassembled WGS sequence"/>
</dbReference>
<dbReference type="EMBL" id="JAINDJ010000006">
    <property type="protein sequence ID" value="KAG9443871.1"/>
    <property type="molecule type" value="Genomic_DNA"/>
</dbReference>
<accession>A0AAV7E640</accession>
<evidence type="ECO:0000313" key="3">
    <source>
        <dbReference type="Proteomes" id="UP000825729"/>
    </source>
</evidence>
<feature type="compositionally biased region" description="Basic and acidic residues" evidence="1">
    <location>
        <begin position="28"/>
        <end position="44"/>
    </location>
</feature>
<name>A0AAV7E640_ARIFI</name>
<gene>
    <name evidence="2" type="ORF">H6P81_015211</name>
</gene>
<organism evidence="2 3">
    <name type="scientific">Aristolochia fimbriata</name>
    <name type="common">White veined hardy Dutchman's pipe vine</name>
    <dbReference type="NCBI Taxonomy" id="158543"/>
    <lineage>
        <taxon>Eukaryota</taxon>
        <taxon>Viridiplantae</taxon>
        <taxon>Streptophyta</taxon>
        <taxon>Embryophyta</taxon>
        <taxon>Tracheophyta</taxon>
        <taxon>Spermatophyta</taxon>
        <taxon>Magnoliopsida</taxon>
        <taxon>Magnoliidae</taxon>
        <taxon>Piperales</taxon>
        <taxon>Aristolochiaceae</taxon>
        <taxon>Aristolochia</taxon>
    </lineage>
</organism>
<feature type="compositionally biased region" description="Basic and acidic residues" evidence="1">
    <location>
        <begin position="68"/>
        <end position="97"/>
    </location>
</feature>
<evidence type="ECO:0000256" key="1">
    <source>
        <dbReference type="SAM" id="MobiDB-lite"/>
    </source>
</evidence>
<feature type="region of interest" description="Disordered" evidence="1">
    <location>
        <begin position="1"/>
        <end position="47"/>
    </location>
</feature>
<feature type="region of interest" description="Disordered" evidence="1">
    <location>
        <begin position="65"/>
        <end position="97"/>
    </location>
</feature>
<proteinExistence type="predicted"/>
<comment type="caution">
    <text evidence="2">The sequence shown here is derived from an EMBL/GenBank/DDBJ whole genome shotgun (WGS) entry which is preliminary data.</text>
</comment>
<protein>
    <submittedName>
        <fullName evidence="2">Uncharacterized protein</fullName>
    </submittedName>
</protein>
<keyword evidence="3" id="KW-1185">Reference proteome</keyword>
<dbReference type="AlphaFoldDB" id="A0AAV7E640"/>
<sequence length="97" mass="10765">MLEKKRREGTASGVKQGASTSTSMVGQCRREKQGKQGKLGKKESNPSNAHRLISLCLHLIIQSAQTTVHEHGRSRGQETNRDVVTDFHDRKGKNPET</sequence>